<dbReference type="InterPro" id="IPR004158">
    <property type="entry name" value="DUF247_pln"/>
</dbReference>
<evidence type="ECO:0000313" key="2">
    <source>
        <dbReference type="Proteomes" id="UP000824469"/>
    </source>
</evidence>
<evidence type="ECO:0000313" key="1">
    <source>
        <dbReference type="EMBL" id="KAH9288278.1"/>
    </source>
</evidence>
<dbReference type="EMBL" id="JAHRHJ020003813">
    <property type="protein sequence ID" value="KAH9288278.1"/>
    <property type="molecule type" value="Genomic_DNA"/>
</dbReference>
<comment type="caution">
    <text evidence="1">The sequence shown here is derived from an EMBL/GenBank/DDBJ whole genome shotgun (WGS) entry which is preliminary data.</text>
</comment>
<dbReference type="PANTHER" id="PTHR31170">
    <property type="entry name" value="BNAC04G53230D PROTEIN"/>
    <property type="match status" value="1"/>
</dbReference>
<reference evidence="1 2" key="1">
    <citation type="journal article" date="2021" name="Nat. Plants">
        <title>The Taxus genome provides insights into paclitaxel biosynthesis.</title>
        <authorList>
            <person name="Xiong X."/>
            <person name="Gou J."/>
            <person name="Liao Q."/>
            <person name="Li Y."/>
            <person name="Zhou Q."/>
            <person name="Bi G."/>
            <person name="Li C."/>
            <person name="Du R."/>
            <person name="Wang X."/>
            <person name="Sun T."/>
            <person name="Guo L."/>
            <person name="Liang H."/>
            <person name="Lu P."/>
            <person name="Wu Y."/>
            <person name="Zhang Z."/>
            <person name="Ro D.K."/>
            <person name="Shang Y."/>
            <person name="Huang S."/>
            <person name="Yan J."/>
        </authorList>
    </citation>
    <scope>NUCLEOTIDE SEQUENCE [LARGE SCALE GENOMIC DNA]</scope>
    <source>
        <strain evidence="1">Ta-2019</strain>
    </source>
</reference>
<organism evidence="1 2">
    <name type="scientific">Taxus chinensis</name>
    <name type="common">Chinese yew</name>
    <name type="synonym">Taxus wallichiana var. chinensis</name>
    <dbReference type="NCBI Taxonomy" id="29808"/>
    <lineage>
        <taxon>Eukaryota</taxon>
        <taxon>Viridiplantae</taxon>
        <taxon>Streptophyta</taxon>
        <taxon>Embryophyta</taxon>
        <taxon>Tracheophyta</taxon>
        <taxon>Spermatophyta</taxon>
        <taxon>Pinopsida</taxon>
        <taxon>Pinidae</taxon>
        <taxon>Conifers II</taxon>
        <taxon>Cupressales</taxon>
        <taxon>Taxaceae</taxon>
        <taxon>Taxus</taxon>
    </lineage>
</organism>
<dbReference type="Proteomes" id="UP000824469">
    <property type="component" value="Unassembled WGS sequence"/>
</dbReference>
<proteinExistence type="predicted"/>
<dbReference type="OMA" id="CESPRIQ"/>
<accession>A0AA38F3H6</accession>
<dbReference type="AlphaFoldDB" id="A0AA38F3H6"/>
<dbReference type="PANTHER" id="PTHR31170:SF25">
    <property type="entry name" value="BNAA09G04570D PROTEIN"/>
    <property type="match status" value="1"/>
</dbReference>
<gene>
    <name evidence="1" type="ORF">KI387_032395</name>
</gene>
<protein>
    <submittedName>
        <fullName evidence="1">Uncharacterized protein</fullName>
    </submittedName>
</protein>
<name>A0AA38F3H6_TAXCH</name>
<sequence length="506" mass="57759">MPAPPKVGASQWLEQIKNTQKHGEEQGMALHVPLRTERPEAYLPQVVSLGPYHHLKLELYESERYKSRLTIQVEKKAEQGPFEALVKEIISMTGEIRNSYNDHIDCGDEVLGWMMARDAVFILEFIGCYDQCESPRIQQANPHCWNMEAVFNPERKSPLFFPLQADIFKLENQVPIFILKKVLAWQTGSESQALETLKMTVSSACRKFSPFIPVRESFRSTTLLQCSNSFDERHILECLYNFVVPKTDAGHISVPVEDSHNGIVPGFTTSQFLRRLTSKFKGLISQKSYLTSHKNMPSATHLHRRGVKFTAFTWGSEEIRFDKASSTLFLPCIEMDYRADVFLRNMVAVEAFMKWKTRVFTCYADLMDRLIDTPNDVAVLKKYGIIYSSLGSDKEVSNLWNGISTSIWRSAYDPIDQTIKDFNDYYRSRYGVLLGEFIQEHFSKPWRAASVLGACILLILIFSTSSRTQTDPINSVCSISCLKVTKYINCLHSIACLRLSEGEANT</sequence>
<keyword evidence="2" id="KW-1185">Reference proteome</keyword>
<dbReference type="Pfam" id="PF03140">
    <property type="entry name" value="DUF247"/>
    <property type="match status" value="1"/>
</dbReference>